<evidence type="ECO:0000313" key="1">
    <source>
        <dbReference type="EMBL" id="MPM74221.1"/>
    </source>
</evidence>
<name>A0A645CBB5_9ZZZZ</name>
<gene>
    <name evidence="1" type="ORF">SDC9_121206</name>
</gene>
<protein>
    <recommendedName>
        <fullName evidence="2">DUF2225 domain-containing protein</fullName>
    </recommendedName>
</protein>
<dbReference type="EMBL" id="VSSQ01025823">
    <property type="protein sequence ID" value="MPM74221.1"/>
    <property type="molecule type" value="Genomic_DNA"/>
</dbReference>
<proteinExistence type="predicted"/>
<dbReference type="AlphaFoldDB" id="A0A645CBB5"/>
<reference evidence="1" key="1">
    <citation type="submission" date="2019-08" db="EMBL/GenBank/DDBJ databases">
        <authorList>
            <person name="Kucharzyk K."/>
            <person name="Murdoch R.W."/>
            <person name="Higgins S."/>
            <person name="Loffler F."/>
        </authorList>
    </citation>
    <scope>NUCLEOTIDE SEQUENCE</scope>
</reference>
<accession>A0A645CBB5</accession>
<sequence length="220" mass="24964">MPVIFKQEKQCALCGCHSPQTHARKMRTYGSLDLDLRPPEEYRSMLSCSIEYCPNCGYVADDISAYTNLSLGFLSDETYLTCCSSELSGEWPIKFFKQALIALETCDEMTAFHALLHAAWACDDNHDALGARKCRRRALAIANGLLSDPLYYSDPLAVIRIDLLRRIRQFDTVQQECPDMLFPNIALNSIIQFQMEKARHGDSACYTINDAIVYARRIDK</sequence>
<organism evidence="1">
    <name type="scientific">bioreactor metagenome</name>
    <dbReference type="NCBI Taxonomy" id="1076179"/>
    <lineage>
        <taxon>unclassified sequences</taxon>
        <taxon>metagenomes</taxon>
        <taxon>ecological metagenomes</taxon>
    </lineage>
</organism>
<comment type="caution">
    <text evidence="1">The sequence shown here is derived from an EMBL/GenBank/DDBJ whole genome shotgun (WGS) entry which is preliminary data.</text>
</comment>
<evidence type="ECO:0008006" key="2">
    <source>
        <dbReference type="Google" id="ProtNLM"/>
    </source>
</evidence>